<reference evidence="1" key="1">
    <citation type="submission" date="2021-03" db="EMBL/GenBank/DDBJ databases">
        <authorList>
            <consortium name="DOE Joint Genome Institute"/>
            <person name="Ahrendt S."/>
            <person name="Looney B.P."/>
            <person name="Miyauchi S."/>
            <person name="Morin E."/>
            <person name="Drula E."/>
            <person name="Courty P.E."/>
            <person name="Chicoki N."/>
            <person name="Fauchery L."/>
            <person name="Kohler A."/>
            <person name="Kuo A."/>
            <person name="Labutti K."/>
            <person name="Pangilinan J."/>
            <person name="Lipzen A."/>
            <person name="Riley R."/>
            <person name="Andreopoulos W."/>
            <person name="He G."/>
            <person name="Johnson J."/>
            <person name="Barry K.W."/>
            <person name="Grigoriev I.V."/>
            <person name="Nagy L."/>
            <person name="Hibbett D."/>
            <person name="Henrissat B."/>
            <person name="Matheny P.B."/>
            <person name="Labbe J."/>
            <person name="Martin F."/>
        </authorList>
    </citation>
    <scope>NUCLEOTIDE SEQUENCE</scope>
    <source>
        <strain evidence="1">HHB10654</strain>
    </source>
</reference>
<dbReference type="EMBL" id="MU277200">
    <property type="protein sequence ID" value="KAI0063951.1"/>
    <property type="molecule type" value="Genomic_DNA"/>
</dbReference>
<reference evidence="1" key="2">
    <citation type="journal article" date="2022" name="New Phytol.">
        <title>Evolutionary transition to the ectomycorrhizal habit in the genomes of a hyperdiverse lineage of mushroom-forming fungi.</title>
        <authorList>
            <person name="Looney B."/>
            <person name="Miyauchi S."/>
            <person name="Morin E."/>
            <person name="Drula E."/>
            <person name="Courty P.E."/>
            <person name="Kohler A."/>
            <person name="Kuo A."/>
            <person name="LaButti K."/>
            <person name="Pangilinan J."/>
            <person name="Lipzen A."/>
            <person name="Riley R."/>
            <person name="Andreopoulos W."/>
            <person name="He G."/>
            <person name="Johnson J."/>
            <person name="Nolan M."/>
            <person name="Tritt A."/>
            <person name="Barry K.W."/>
            <person name="Grigoriev I.V."/>
            <person name="Nagy L.G."/>
            <person name="Hibbett D."/>
            <person name="Henrissat B."/>
            <person name="Matheny P.B."/>
            <person name="Labbe J."/>
            <person name="Martin F.M."/>
        </authorList>
    </citation>
    <scope>NUCLEOTIDE SEQUENCE</scope>
    <source>
        <strain evidence="1">HHB10654</strain>
    </source>
</reference>
<name>A0ACB8T7H4_9AGAM</name>
<gene>
    <name evidence="1" type="ORF">BV25DRAFT_1837149</name>
</gene>
<proteinExistence type="predicted"/>
<comment type="caution">
    <text evidence="1">The sequence shown here is derived from an EMBL/GenBank/DDBJ whole genome shotgun (WGS) entry which is preliminary data.</text>
</comment>
<dbReference type="Proteomes" id="UP000814140">
    <property type="component" value="Unassembled WGS sequence"/>
</dbReference>
<protein>
    <submittedName>
        <fullName evidence="1">Uncharacterized protein</fullName>
    </submittedName>
</protein>
<evidence type="ECO:0000313" key="1">
    <source>
        <dbReference type="EMBL" id="KAI0063951.1"/>
    </source>
</evidence>
<organism evidence="1 2">
    <name type="scientific">Artomyces pyxidatus</name>
    <dbReference type="NCBI Taxonomy" id="48021"/>
    <lineage>
        <taxon>Eukaryota</taxon>
        <taxon>Fungi</taxon>
        <taxon>Dikarya</taxon>
        <taxon>Basidiomycota</taxon>
        <taxon>Agaricomycotina</taxon>
        <taxon>Agaricomycetes</taxon>
        <taxon>Russulales</taxon>
        <taxon>Auriscalpiaceae</taxon>
        <taxon>Artomyces</taxon>
    </lineage>
</organism>
<evidence type="ECO:0000313" key="2">
    <source>
        <dbReference type="Proteomes" id="UP000814140"/>
    </source>
</evidence>
<sequence length="394" mass="40846">MSLINEELQQQIAQQNVDVPPQPLNVAIPLQDAVLAPQDVGMPAVGAAVAVGDGLLAGGGLDGGPAQMDGGEAGELAVGAIPEAQDVNVAAGEVEGAMGAGAWAGGGVDGAAAQVDGGEAGGQGVQEAEALEGPCSIYEPSLVSAYYLQVNLALWCCGEGKELCATPTAVIPASAFNNGSQRQATKDAGSISILNIFRIINEFNTATAIAYVVDREQNMLVFDLGGGTSMLPSSRLEAKVTPATLIHLTGEGFDNRLSPSPDALRRLRTACERAQCSLSPATQQTCIERRFPPFGNEAAGTLTKKSEVFSTYSTASLHGVPVQDFQGERARKADNVELSSSPSSLGGVPLPDATFDSFGTGILNVSAPRDVQSRLYEEIHMSARRQAEEEATYL</sequence>
<keyword evidence="2" id="KW-1185">Reference proteome</keyword>
<accession>A0ACB8T7H4</accession>